<dbReference type="EMBL" id="JQCA01000004">
    <property type="protein sequence ID" value="KRO05493.1"/>
    <property type="molecule type" value="Genomic_DNA"/>
</dbReference>
<dbReference type="OrthoDB" id="9798006at2"/>
<evidence type="ECO:0000313" key="3">
    <source>
        <dbReference type="Proteomes" id="UP000051906"/>
    </source>
</evidence>
<evidence type="ECO:0000259" key="1">
    <source>
        <dbReference type="PROSITE" id="PS51186"/>
    </source>
</evidence>
<name>A0A0R2LV24_9LACO</name>
<sequence>MSIQFRQAKRADLSLIVAIYNEAVATKQSTADVQPVTVAQREDWFASFNPLRFPLWMIENEGRVAGFVGLEPYSDRAGYRHVAEAALYLASDQQGQHIGSQAVDWIAQQAPKLGLTTVIARIFGHNQASRKLFEKAGYEQWGHLPEIAEMPGFTADLEVYGRHFTTTD</sequence>
<dbReference type="PROSITE" id="PS51186">
    <property type="entry name" value="GNAT"/>
    <property type="match status" value="1"/>
</dbReference>
<comment type="caution">
    <text evidence="2">The sequence shown here is derived from an EMBL/GenBank/DDBJ whole genome shotgun (WGS) entry which is preliminary data.</text>
</comment>
<dbReference type="SUPFAM" id="SSF55729">
    <property type="entry name" value="Acyl-CoA N-acyltransferases (Nat)"/>
    <property type="match status" value="1"/>
</dbReference>
<dbReference type="PATRIC" id="fig|616990.3.peg.1865"/>
<keyword evidence="2" id="KW-0012">Acyltransferase</keyword>
<evidence type="ECO:0000313" key="2">
    <source>
        <dbReference type="EMBL" id="KRO05493.1"/>
    </source>
</evidence>
<dbReference type="PANTHER" id="PTHR43415:SF3">
    <property type="entry name" value="GNAT-FAMILY ACETYLTRANSFERASE"/>
    <property type="match status" value="1"/>
</dbReference>
<dbReference type="Proteomes" id="UP000051906">
    <property type="component" value="Unassembled WGS sequence"/>
</dbReference>
<dbReference type="CDD" id="cd04301">
    <property type="entry name" value="NAT_SF"/>
    <property type="match status" value="1"/>
</dbReference>
<dbReference type="Gene3D" id="3.40.630.30">
    <property type="match status" value="1"/>
</dbReference>
<proteinExistence type="predicted"/>
<dbReference type="Pfam" id="PF00583">
    <property type="entry name" value="Acetyltransf_1"/>
    <property type="match status" value="1"/>
</dbReference>
<organism evidence="2 3">
    <name type="scientific">Levilactobacillus paucivorans</name>
    <dbReference type="NCBI Taxonomy" id="616990"/>
    <lineage>
        <taxon>Bacteria</taxon>
        <taxon>Bacillati</taxon>
        <taxon>Bacillota</taxon>
        <taxon>Bacilli</taxon>
        <taxon>Lactobacillales</taxon>
        <taxon>Lactobacillaceae</taxon>
        <taxon>Levilactobacillus</taxon>
    </lineage>
</organism>
<dbReference type="RefSeq" id="WP_057877421.1">
    <property type="nucleotide sequence ID" value="NZ_JQCA01000004.1"/>
</dbReference>
<dbReference type="PANTHER" id="PTHR43415">
    <property type="entry name" value="SPERMIDINE N(1)-ACETYLTRANSFERASE"/>
    <property type="match status" value="1"/>
</dbReference>
<gene>
    <name evidence="2" type="ORF">IV54_GL001757</name>
</gene>
<dbReference type="GO" id="GO:0016747">
    <property type="term" value="F:acyltransferase activity, transferring groups other than amino-acyl groups"/>
    <property type="evidence" value="ECO:0007669"/>
    <property type="project" value="InterPro"/>
</dbReference>
<dbReference type="InterPro" id="IPR000182">
    <property type="entry name" value="GNAT_dom"/>
</dbReference>
<dbReference type="STRING" id="616990.IV54_GL001757"/>
<reference evidence="2 3" key="1">
    <citation type="journal article" date="2015" name="Genome Announc.">
        <title>Expanding the biotechnology potential of lactobacilli through comparative genomics of 213 strains and associated genera.</title>
        <authorList>
            <person name="Sun Z."/>
            <person name="Harris H.M."/>
            <person name="McCann A."/>
            <person name="Guo C."/>
            <person name="Argimon S."/>
            <person name="Zhang W."/>
            <person name="Yang X."/>
            <person name="Jeffery I.B."/>
            <person name="Cooney J.C."/>
            <person name="Kagawa T.F."/>
            <person name="Liu W."/>
            <person name="Song Y."/>
            <person name="Salvetti E."/>
            <person name="Wrobel A."/>
            <person name="Rasinkangas P."/>
            <person name="Parkhill J."/>
            <person name="Rea M.C."/>
            <person name="O'Sullivan O."/>
            <person name="Ritari J."/>
            <person name="Douillard F.P."/>
            <person name="Paul Ross R."/>
            <person name="Yang R."/>
            <person name="Briner A.E."/>
            <person name="Felis G.E."/>
            <person name="de Vos W.M."/>
            <person name="Barrangou R."/>
            <person name="Klaenhammer T.R."/>
            <person name="Caufield P.W."/>
            <person name="Cui Y."/>
            <person name="Zhang H."/>
            <person name="O'Toole P.W."/>
        </authorList>
    </citation>
    <scope>NUCLEOTIDE SEQUENCE [LARGE SCALE GENOMIC DNA]</scope>
    <source>
        <strain evidence="2 3">DSM 22467</strain>
    </source>
</reference>
<accession>A0A0R2LV24</accession>
<keyword evidence="2" id="KW-0808">Transferase</keyword>
<dbReference type="AlphaFoldDB" id="A0A0R2LV24"/>
<protein>
    <submittedName>
        <fullName evidence="2">Sortase related acyltransferase</fullName>
    </submittedName>
</protein>
<keyword evidence="3" id="KW-1185">Reference proteome</keyword>
<feature type="domain" description="N-acetyltransferase" evidence="1">
    <location>
        <begin position="3"/>
        <end position="160"/>
    </location>
</feature>
<dbReference type="InterPro" id="IPR016181">
    <property type="entry name" value="Acyl_CoA_acyltransferase"/>
</dbReference>